<proteinExistence type="predicted"/>
<sequence>MRLPIAYIIQFTIIGKQGVGKTCLQLQFTDNTFPTVYEATNDIEYGTRTITVGNQRIKLQILDTCLPVV</sequence>
<gene>
    <name evidence="1" type="ORF">BRADI_1g55513v3</name>
</gene>
<dbReference type="GO" id="GO:0003924">
    <property type="term" value="F:GTPase activity"/>
    <property type="evidence" value="ECO:0007669"/>
    <property type="project" value="InterPro"/>
</dbReference>
<dbReference type="InParanoid" id="A0A0Q3HCM0"/>
<dbReference type="Gene3D" id="3.40.50.300">
    <property type="entry name" value="P-loop containing nucleotide triphosphate hydrolases"/>
    <property type="match status" value="1"/>
</dbReference>
<dbReference type="EnsemblPlants" id="KQK20592">
    <property type="protein sequence ID" value="KQK20592"/>
    <property type="gene ID" value="BRADI_1g55513v3"/>
</dbReference>
<evidence type="ECO:0000313" key="2">
    <source>
        <dbReference type="EnsemblPlants" id="KQK20592"/>
    </source>
</evidence>
<dbReference type="InterPro" id="IPR027417">
    <property type="entry name" value="P-loop_NTPase"/>
</dbReference>
<dbReference type="OrthoDB" id="9989112at2759"/>
<evidence type="ECO:0000313" key="1">
    <source>
        <dbReference type="EMBL" id="KQK20592.1"/>
    </source>
</evidence>
<reference evidence="1 2" key="1">
    <citation type="journal article" date="2010" name="Nature">
        <title>Genome sequencing and analysis of the model grass Brachypodium distachyon.</title>
        <authorList>
            <consortium name="International Brachypodium Initiative"/>
        </authorList>
    </citation>
    <scope>NUCLEOTIDE SEQUENCE [LARGE SCALE GENOMIC DNA]</scope>
    <source>
        <strain evidence="1 2">Bd21</strain>
    </source>
</reference>
<dbReference type="PROSITE" id="PS51419">
    <property type="entry name" value="RAB"/>
    <property type="match status" value="1"/>
</dbReference>
<reference evidence="2" key="3">
    <citation type="submission" date="2018-08" db="UniProtKB">
        <authorList>
            <consortium name="EnsemblPlants"/>
        </authorList>
    </citation>
    <scope>IDENTIFICATION</scope>
    <source>
        <strain evidence="2">cv. Bd21</strain>
    </source>
</reference>
<dbReference type="EMBL" id="CM000880">
    <property type="protein sequence ID" value="KQK20592.1"/>
    <property type="molecule type" value="Genomic_DNA"/>
</dbReference>
<dbReference type="Proteomes" id="UP000008810">
    <property type="component" value="Chromosome 1"/>
</dbReference>
<evidence type="ECO:0000313" key="3">
    <source>
        <dbReference type="Proteomes" id="UP000008810"/>
    </source>
</evidence>
<organism evidence="1">
    <name type="scientific">Brachypodium distachyon</name>
    <name type="common">Purple false brome</name>
    <name type="synonym">Trachynia distachya</name>
    <dbReference type="NCBI Taxonomy" id="15368"/>
    <lineage>
        <taxon>Eukaryota</taxon>
        <taxon>Viridiplantae</taxon>
        <taxon>Streptophyta</taxon>
        <taxon>Embryophyta</taxon>
        <taxon>Tracheophyta</taxon>
        <taxon>Spermatophyta</taxon>
        <taxon>Magnoliopsida</taxon>
        <taxon>Liliopsida</taxon>
        <taxon>Poales</taxon>
        <taxon>Poaceae</taxon>
        <taxon>BOP clade</taxon>
        <taxon>Pooideae</taxon>
        <taxon>Stipodae</taxon>
        <taxon>Brachypodieae</taxon>
        <taxon>Brachypodium</taxon>
    </lineage>
</organism>
<dbReference type="STRING" id="15368.A0A0Q3HCM0"/>
<dbReference type="InterPro" id="IPR001806">
    <property type="entry name" value="Small_GTPase"/>
</dbReference>
<keyword evidence="3" id="KW-1185">Reference proteome</keyword>
<dbReference type="PANTHER" id="PTHR47979">
    <property type="entry name" value="DRAB11-RELATED"/>
    <property type="match status" value="1"/>
</dbReference>
<dbReference type="Pfam" id="PF00071">
    <property type="entry name" value="Ras"/>
    <property type="match status" value="1"/>
</dbReference>
<name>A0A0Q3HCM0_BRADI</name>
<reference evidence="1" key="2">
    <citation type="submission" date="2017-06" db="EMBL/GenBank/DDBJ databases">
        <title>WGS assembly of Brachypodium distachyon.</title>
        <authorList>
            <consortium name="The International Brachypodium Initiative"/>
            <person name="Lucas S."/>
            <person name="Harmon-Smith M."/>
            <person name="Lail K."/>
            <person name="Tice H."/>
            <person name="Grimwood J."/>
            <person name="Bruce D."/>
            <person name="Barry K."/>
            <person name="Shu S."/>
            <person name="Lindquist E."/>
            <person name="Wang M."/>
            <person name="Pitluck S."/>
            <person name="Vogel J.P."/>
            <person name="Garvin D.F."/>
            <person name="Mockler T.C."/>
            <person name="Schmutz J."/>
            <person name="Rokhsar D."/>
            <person name="Bevan M.W."/>
        </authorList>
    </citation>
    <scope>NUCLEOTIDE SEQUENCE</scope>
    <source>
        <strain evidence="1">Bd21</strain>
    </source>
</reference>
<protein>
    <submittedName>
        <fullName evidence="1 2">Uncharacterized protein</fullName>
    </submittedName>
</protein>
<accession>A0A0Q3HCM0</accession>
<dbReference type="PRINTS" id="PR00449">
    <property type="entry name" value="RASTRNSFRMNG"/>
</dbReference>
<dbReference type="GO" id="GO:0005525">
    <property type="term" value="F:GTP binding"/>
    <property type="evidence" value="ECO:0007669"/>
    <property type="project" value="InterPro"/>
</dbReference>
<dbReference type="AlphaFoldDB" id="A0A0Q3HCM0"/>
<dbReference type="InterPro" id="IPR050209">
    <property type="entry name" value="Rab_GTPases_membrane_traffic"/>
</dbReference>
<dbReference type="Gramene" id="KQK20592">
    <property type="protein sequence ID" value="KQK20592"/>
    <property type="gene ID" value="BRADI_1g55513v3"/>
</dbReference>
<dbReference type="SUPFAM" id="SSF52540">
    <property type="entry name" value="P-loop containing nucleoside triphosphate hydrolases"/>
    <property type="match status" value="1"/>
</dbReference>